<gene>
    <name evidence="5" type="ORF">SISNIDRAFT_471159</name>
</gene>
<accession>A0A164N033</accession>
<name>A0A164N033_9AGAM</name>
<feature type="region of interest" description="Disordered" evidence="2">
    <location>
        <begin position="197"/>
        <end position="217"/>
    </location>
</feature>
<dbReference type="InterPro" id="IPR045338">
    <property type="entry name" value="DUF6535"/>
</dbReference>
<evidence type="ECO:0000313" key="6">
    <source>
        <dbReference type="Proteomes" id="UP000076722"/>
    </source>
</evidence>
<keyword evidence="1" id="KW-0175">Coiled coil</keyword>
<reference evidence="5 6" key="1">
    <citation type="journal article" date="2016" name="Mol. Biol. Evol.">
        <title>Comparative Genomics of Early-Diverging Mushroom-Forming Fungi Provides Insights into the Origins of Lignocellulose Decay Capabilities.</title>
        <authorList>
            <person name="Nagy L.G."/>
            <person name="Riley R."/>
            <person name="Tritt A."/>
            <person name="Adam C."/>
            <person name="Daum C."/>
            <person name="Floudas D."/>
            <person name="Sun H."/>
            <person name="Yadav J.S."/>
            <person name="Pangilinan J."/>
            <person name="Larsson K.H."/>
            <person name="Matsuura K."/>
            <person name="Barry K."/>
            <person name="Labutti K."/>
            <person name="Kuo R."/>
            <person name="Ohm R.A."/>
            <person name="Bhattacharya S.S."/>
            <person name="Shirouzu T."/>
            <person name="Yoshinaga Y."/>
            <person name="Martin F.M."/>
            <person name="Grigoriev I.V."/>
            <person name="Hibbett D.S."/>
        </authorList>
    </citation>
    <scope>NUCLEOTIDE SEQUENCE [LARGE SCALE GENOMIC DNA]</scope>
    <source>
        <strain evidence="5 6">HHB9708</strain>
    </source>
</reference>
<evidence type="ECO:0000256" key="2">
    <source>
        <dbReference type="SAM" id="MobiDB-lite"/>
    </source>
</evidence>
<keyword evidence="3" id="KW-0812">Transmembrane</keyword>
<feature type="transmembrane region" description="Helical" evidence="3">
    <location>
        <begin position="326"/>
        <end position="348"/>
    </location>
</feature>
<evidence type="ECO:0000259" key="4">
    <source>
        <dbReference type="Pfam" id="PF20153"/>
    </source>
</evidence>
<protein>
    <recommendedName>
        <fullName evidence="4">DUF6535 domain-containing protein</fullName>
    </recommendedName>
</protein>
<feature type="compositionally biased region" description="Low complexity" evidence="2">
    <location>
        <begin position="203"/>
        <end position="216"/>
    </location>
</feature>
<feature type="transmembrane region" description="Helical" evidence="3">
    <location>
        <begin position="167"/>
        <end position="188"/>
    </location>
</feature>
<evidence type="ECO:0000256" key="1">
    <source>
        <dbReference type="SAM" id="Coils"/>
    </source>
</evidence>
<sequence length="771" mass="86618">MFMLDFNELAVQTRQSDRQLISLRVVHFEGLLSVDVERSLAVARVFFELVSATLTSMMSKAESSSSASHIEQQTPGTAQDPFDTPLFNRLLGLIEKQNVAAEEQKRTLEEQKKTLDEQSKKFDVLIRDALKDDQPYEEKPLRDEPTWSALYEIATTKMKEEAEEWKGLMDVSLVFIAIFLAVLTAFLVPAAQSLSQSPGNSGAPTNSTLSNSTSLPAPLPPRSAENVCALYYLALITAMCNAVLCVLGRQWVGKLLSRPAGKRYREWTIRHEERKTLAYVWIKPLVAILYWSLLLSIGIFISGLLYQLRNLSTSFDGTARTLEATWGLGLVLVAGILATVAATSIHAVRFDSSPFEGSLSRAVAKILLLLGERWKWAEKLRVEVDWKFDYPTQIRTYMQLVSEASDPKLLDRVVPSFSVILWLVHRDLPLDLLKSTYERLMATDTSIRVRETVLAHFSRFVAYCRKSREDLRGRLSDKPLLDFLIEKCSFPDYAPAAAFFSSFYEGSGDLLPVSALPTGECIAHLLCTYDQNGDLGDRSLIFFRAVDYCYTLLKEDRNAELLAILAHVDELSILRSFIRAPDYLPSFDFIHSIVMGREIQALRGLSPFINIPENYAVYDQNMALVLDAIVAGLDSPLPPDVDICPFISSLCQEPRRVSWGWASDAVSSILTHCDISSLSDLEAVHRFLRLCLDQDLFDDEDGFYHTRSATVARARLILEQNRVLFENVRPHHLDSPEAPPVIPDSSLLTQGHSHYSVHIEMTEVPSPPVDS</sequence>
<dbReference type="EMBL" id="KV419454">
    <property type="protein sequence ID" value="KZS87223.1"/>
    <property type="molecule type" value="Genomic_DNA"/>
</dbReference>
<feature type="transmembrane region" description="Helical" evidence="3">
    <location>
        <begin position="280"/>
        <end position="306"/>
    </location>
</feature>
<proteinExistence type="predicted"/>
<keyword evidence="3" id="KW-1133">Transmembrane helix</keyword>
<feature type="coiled-coil region" evidence="1">
    <location>
        <begin position="91"/>
        <end position="128"/>
    </location>
</feature>
<evidence type="ECO:0000313" key="5">
    <source>
        <dbReference type="EMBL" id="KZS87223.1"/>
    </source>
</evidence>
<organism evidence="5 6">
    <name type="scientific">Sistotremastrum niveocremeum HHB9708</name>
    <dbReference type="NCBI Taxonomy" id="1314777"/>
    <lineage>
        <taxon>Eukaryota</taxon>
        <taxon>Fungi</taxon>
        <taxon>Dikarya</taxon>
        <taxon>Basidiomycota</taxon>
        <taxon>Agaricomycotina</taxon>
        <taxon>Agaricomycetes</taxon>
        <taxon>Sistotremastrales</taxon>
        <taxon>Sistotremastraceae</taxon>
        <taxon>Sertulicium</taxon>
        <taxon>Sertulicium niveocremeum</taxon>
    </lineage>
</organism>
<dbReference type="AlphaFoldDB" id="A0A164N033"/>
<feature type="domain" description="DUF6535" evidence="4">
    <location>
        <begin position="147"/>
        <end position="309"/>
    </location>
</feature>
<evidence type="ECO:0000256" key="3">
    <source>
        <dbReference type="SAM" id="Phobius"/>
    </source>
</evidence>
<feature type="transmembrane region" description="Helical" evidence="3">
    <location>
        <begin position="229"/>
        <end position="248"/>
    </location>
</feature>
<keyword evidence="6" id="KW-1185">Reference proteome</keyword>
<dbReference type="Pfam" id="PF20153">
    <property type="entry name" value="DUF6535"/>
    <property type="match status" value="1"/>
</dbReference>
<dbReference type="Proteomes" id="UP000076722">
    <property type="component" value="Unassembled WGS sequence"/>
</dbReference>
<dbReference type="STRING" id="1314777.A0A164N033"/>
<keyword evidence="3" id="KW-0472">Membrane</keyword>